<keyword evidence="5 6" id="KW-0143">Chaperone</keyword>
<evidence type="ECO:0000256" key="1">
    <source>
        <dbReference type="ARBA" id="ARBA00008675"/>
    </source>
</evidence>
<evidence type="ECO:0000313" key="12">
    <source>
        <dbReference type="Proteomes" id="UP000799757"/>
    </source>
</evidence>
<dbReference type="InterPro" id="IPR001270">
    <property type="entry name" value="ClpA/B"/>
</dbReference>
<evidence type="ECO:0000256" key="2">
    <source>
        <dbReference type="ARBA" id="ARBA00022737"/>
    </source>
</evidence>
<dbReference type="PANTHER" id="PTHR11638">
    <property type="entry name" value="ATP-DEPENDENT CLP PROTEASE"/>
    <property type="match status" value="1"/>
</dbReference>
<evidence type="ECO:0000256" key="8">
    <source>
        <dbReference type="SAM" id="MobiDB-lite"/>
    </source>
</evidence>
<dbReference type="GO" id="GO:0016887">
    <property type="term" value="F:ATP hydrolysis activity"/>
    <property type="evidence" value="ECO:0007669"/>
    <property type="project" value="InterPro"/>
</dbReference>
<dbReference type="PROSITE" id="PS00870">
    <property type="entry name" value="CLPAB_1"/>
    <property type="match status" value="1"/>
</dbReference>
<dbReference type="InterPro" id="IPR019489">
    <property type="entry name" value="Clp_ATPase_C"/>
</dbReference>
<feature type="coiled-coil region" evidence="7">
    <location>
        <begin position="330"/>
        <end position="417"/>
    </location>
</feature>
<feature type="region of interest" description="Disordered" evidence="8">
    <location>
        <begin position="425"/>
        <end position="446"/>
    </location>
</feature>
<dbReference type="GO" id="GO:0043335">
    <property type="term" value="P:protein unfolding"/>
    <property type="evidence" value="ECO:0007669"/>
    <property type="project" value="TreeGrafter"/>
</dbReference>
<evidence type="ECO:0000256" key="4">
    <source>
        <dbReference type="ARBA" id="ARBA00022840"/>
    </source>
</evidence>
<keyword evidence="4 6" id="KW-0067">ATP-binding</keyword>
<comment type="similarity">
    <text evidence="1 6">Belongs to the ClpA/ClpB family.</text>
</comment>
<evidence type="ECO:0000256" key="6">
    <source>
        <dbReference type="RuleBase" id="RU004432"/>
    </source>
</evidence>
<evidence type="ECO:0000259" key="9">
    <source>
        <dbReference type="SMART" id="SM00382"/>
    </source>
</evidence>
<dbReference type="Gene3D" id="1.10.8.60">
    <property type="match status" value="1"/>
</dbReference>
<dbReference type="InterPro" id="IPR050130">
    <property type="entry name" value="ClpA_ClpB"/>
</dbReference>
<dbReference type="Pfam" id="PF10431">
    <property type="entry name" value="ClpB_D2-small"/>
    <property type="match status" value="1"/>
</dbReference>
<dbReference type="InterPro" id="IPR027417">
    <property type="entry name" value="P-loop_NTPase"/>
</dbReference>
<dbReference type="InterPro" id="IPR028299">
    <property type="entry name" value="ClpA/B_CS2"/>
</dbReference>
<proteinExistence type="inferred from homology"/>
<dbReference type="Pfam" id="PF00004">
    <property type="entry name" value="AAA"/>
    <property type="match status" value="1"/>
</dbReference>
<gene>
    <name evidence="11" type="ORF">K505DRAFT_324796</name>
</gene>
<evidence type="ECO:0000256" key="7">
    <source>
        <dbReference type="SAM" id="Coils"/>
    </source>
</evidence>
<dbReference type="FunFam" id="1.10.8.60:FF:000017">
    <property type="entry name" value="ATP-dependent chaperone ClpB"/>
    <property type="match status" value="1"/>
</dbReference>
<dbReference type="Gene3D" id="3.40.50.300">
    <property type="entry name" value="P-loop containing nucleotide triphosphate hydrolases"/>
    <property type="match status" value="3"/>
</dbReference>
<dbReference type="OrthoDB" id="47330at2759"/>
<keyword evidence="7" id="KW-0175">Coiled coil</keyword>
<organism evidence="11 12">
    <name type="scientific">Melanomma pulvis-pyrius CBS 109.77</name>
    <dbReference type="NCBI Taxonomy" id="1314802"/>
    <lineage>
        <taxon>Eukaryota</taxon>
        <taxon>Fungi</taxon>
        <taxon>Dikarya</taxon>
        <taxon>Ascomycota</taxon>
        <taxon>Pezizomycotina</taxon>
        <taxon>Dothideomycetes</taxon>
        <taxon>Pleosporomycetidae</taxon>
        <taxon>Pleosporales</taxon>
        <taxon>Melanommataceae</taxon>
        <taxon>Melanomma</taxon>
    </lineage>
</organism>
<keyword evidence="12" id="KW-1185">Reference proteome</keyword>
<dbReference type="CDD" id="cd19499">
    <property type="entry name" value="RecA-like_ClpB_Hsp104-like"/>
    <property type="match status" value="1"/>
</dbReference>
<dbReference type="SMART" id="SM00382">
    <property type="entry name" value="AAA"/>
    <property type="match status" value="2"/>
</dbReference>
<dbReference type="SMART" id="SM01086">
    <property type="entry name" value="ClpB_D2-small"/>
    <property type="match status" value="1"/>
</dbReference>
<keyword evidence="3 6" id="KW-0547">Nucleotide-binding</keyword>
<feature type="domain" description="Clp ATPase C-terminal" evidence="10">
    <location>
        <begin position="694"/>
        <end position="785"/>
    </location>
</feature>
<evidence type="ECO:0000313" key="11">
    <source>
        <dbReference type="EMBL" id="KAF2794404.1"/>
    </source>
</evidence>
<dbReference type="FunFam" id="3.40.50.300:FF:000120">
    <property type="entry name" value="ATP-dependent chaperone ClpB"/>
    <property type="match status" value="1"/>
</dbReference>
<name>A0A6A6XE56_9PLEO</name>
<dbReference type="FunFam" id="3.40.50.300:FF:000025">
    <property type="entry name" value="ATP-dependent Clp protease subunit"/>
    <property type="match status" value="1"/>
</dbReference>
<dbReference type="InterPro" id="IPR003959">
    <property type="entry name" value="ATPase_AAA_core"/>
</dbReference>
<dbReference type="AlphaFoldDB" id="A0A6A6XE56"/>
<dbReference type="CDD" id="cd00009">
    <property type="entry name" value="AAA"/>
    <property type="match status" value="1"/>
</dbReference>
<dbReference type="InterPro" id="IPR018368">
    <property type="entry name" value="ClpA/B_CS1"/>
</dbReference>
<dbReference type="InterPro" id="IPR041546">
    <property type="entry name" value="ClpA/ClpB_AAA_lid"/>
</dbReference>
<accession>A0A6A6XE56</accession>
<dbReference type="GO" id="GO:0034605">
    <property type="term" value="P:cellular response to heat"/>
    <property type="evidence" value="ECO:0007669"/>
    <property type="project" value="TreeGrafter"/>
</dbReference>
<dbReference type="GO" id="GO:0042026">
    <property type="term" value="P:protein refolding"/>
    <property type="evidence" value="ECO:0007669"/>
    <property type="project" value="TreeGrafter"/>
</dbReference>
<dbReference type="FunFam" id="3.40.50.300:FF:000010">
    <property type="entry name" value="Chaperone clpB 1, putative"/>
    <property type="match status" value="1"/>
</dbReference>
<sequence length="793" mass="87999">MMLTNRARIAARRISSKELPRPLPARPFPFHSACAIRASPSNNSLRPTTFIRTYANGRPHPPGGTHRMDLGGGEPEKPALEQYGVDLTARARDGKLDPVIGRDAEIHRTIQILSRRTKNNPVLIGAAGTGKTAILEGLAQRIVTGDVPESIKEKRVISLDLGQLIAGAKFRGDFEERLKKVLKETEEAKGGVILFVDELHTLLGLGKAEGSIDASNLLKPALSRGELQCCGATTLNEYRLIEKDVALARRFQPIQVGEPSVPDTISILRGIKDRYEVHHGVRITDGALVAAATYSNRYITDRFLPDKAIDLVDEAASALRLQQESKPDAIQELDRQIMTLQIELESLRKETDIASKERRERLEATLKTKQEEVKGLMEKWEKEREDLQELKNIKENLEKARLELEQAQREGNFAKAGELRYSEIPALEERLPKEDEATGGRSTDSLLHDSVTADDIASVVAKSTGIPISKLMRGESEKLIHMEDALRQHVRGQDEALTAVANAIRMQRAGLSGDSRPIASFMMLGPTGVGKTEVCKRLAEFLFSTSQAVIRFDMSEFSEKHTISRLIGAPAGYVGYDDSGQLTEAIRRKPYAVLLLDEWEKAHKDISSLLLQVLDEGFLTDAQGHKVDFRNTIIVLTSNLGADIIVGDDAIHKGDKELSEISPDVRNAVMDVVSSSYPPEFLNRIDEFIIFRRLSREALRDIVDIRLRELQERLDDRRITLEVPDDAKQWLCDRGYDPKFGARPLNRLIAREIGNGLADKIIRGEIKGGDVAKASIREDGSGLSVIKATETSS</sequence>
<dbReference type="Pfam" id="PF17871">
    <property type="entry name" value="AAA_lid_9"/>
    <property type="match status" value="1"/>
</dbReference>
<feature type="domain" description="AAA+ ATPase" evidence="9">
    <location>
        <begin position="117"/>
        <end position="486"/>
    </location>
</feature>
<dbReference type="EMBL" id="MU001892">
    <property type="protein sequence ID" value="KAF2794404.1"/>
    <property type="molecule type" value="Genomic_DNA"/>
</dbReference>
<dbReference type="Proteomes" id="UP000799757">
    <property type="component" value="Unassembled WGS sequence"/>
</dbReference>
<dbReference type="InterPro" id="IPR003593">
    <property type="entry name" value="AAA+_ATPase"/>
</dbReference>
<dbReference type="PANTHER" id="PTHR11638:SF176">
    <property type="entry name" value="HEAT SHOCK PROTEIN 78, MITOCHONDRIAL"/>
    <property type="match status" value="1"/>
</dbReference>
<feature type="compositionally biased region" description="Basic and acidic residues" evidence="8">
    <location>
        <begin position="66"/>
        <end position="78"/>
    </location>
</feature>
<reference evidence="11" key="1">
    <citation type="journal article" date="2020" name="Stud. Mycol.">
        <title>101 Dothideomycetes genomes: a test case for predicting lifestyles and emergence of pathogens.</title>
        <authorList>
            <person name="Haridas S."/>
            <person name="Albert R."/>
            <person name="Binder M."/>
            <person name="Bloem J."/>
            <person name="Labutti K."/>
            <person name="Salamov A."/>
            <person name="Andreopoulos B."/>
            <person name="Baker S."/>
            <person name="Barry K."/>
            <person name="Bills G."/>
            <person name="Bluhm B."/>
            <person name="Cannon C."/>
            <person name="Castanera R."/>
            <person name="Culley D."/>
            <person name="Daum C."/>
            <person name="Ezra D."/>
            <person name="Gonzalez J."/>
            <person name="Henrissat B."/>
            <person name="Kuo A."/>
            <person name="Liang C."/>
            <person name="Lipzen A."/>
            <person name="Lutzoni F."/>
            <person name="Magnuson J."/>
            <person name="Mondo S."/>
            <person name="Nolan M."/>
            <person name="Ohm R."/>
            <person name="Pangilinan J."/>
            <person name="Park H.-J."/>
            <person name="Ramirez L."/>
            <person name="Alfaro M."/>
            <person name="Sun H."/>
            <person name="Tritt A."/>
            <person name="Yoshinaga Y."/>
            <person name="Zwiers L.-H."/>
            <person name="Turgeon B."/>
            <person name="Goodwin S."/>
            <person name="Spatafora J."/>
            <person name="Crous P."/>
            <person name="Grigoriev I."/>
        </authorList>
    </citation>
    <scope>NUCLEOTIDE SEQUENCE</scope>
    <source>
        <strain evidence="11">CBS 109.77</strain>
    </source>
</reference>
<dbReference type="SUPFAM" id="SSF52540">
    <property type="entry name" value="P-loop containing nucleoside triphosphate hydrolases"/>
    <property type="match status" value="2"/>
</dbReference>
<dbReference type="GO" id="GO:0005524">
    <property type="term" value="F:ATP binding"/>
    <property type="evidence" value="ECO:0007669"/>
    <property type="project" value="UniProtKB-KW"/>
</dbReference>
<evidence type="ECO:0000259" key="10">
    <source>
        <dbReference type="SMART" id="SM01086"/>
    </source>
</evidence>
<protein>
    <submittedName>
        <fullName evidence="11">Heat shock protein 78</fullName>
    </submittedName>
</protein>
<evidence type="ECO:0000256" key="3">
    <source>
        <dbReference type="ARBA" id="ARBA00022741"/>
    </source>
</evidence>
<dbReference type="PROSITE" id="PS00871">
    <property type="entry name" value="CLPAB_2"/>
    <property type="match status" value="1"/>
</dbReference>
<feature type="domain" description="AAA+ ATPase" evidence="9">
    <location>
        <begin position="517"/>
        <end position="664"/>
    </location>
</feature>
<keyword evidence="2" id="KW-0677">Repeat</keyword>
<feature type="region of interest" description="Disordered" evidence="8">
    <location>
        <begin position="54"/>
        <end position="78"/>
    </location>
</feature>
<dbReference type="PRINTS" id="PR00300">
    <property type="entry name" value="CLPPROTEASEA"/>
</dbReference>
<evidence type="ECO:0000256" key="5">
    <source>
        <dbReference type="ARBA" id="ARBA00023186"/>
    </source>
</evidence>
<dbReference type="Pfam" id="PF07724">
    <property type="entry name" value="AAA_2"/>
    <property type="match status" value="1"/>
</dbReference>
<feature type="compositionally biased region" description="Basic and acidic residues" evidence="8">
    <location>
        <begin position="425"/>
        <end position="438"/>
    </location>
</feature>
<dbReference type="GO" id="GO:0005759">
    <property type="term" value="C:mitochondrial matrix"/>
    <property type="evidence" value="ECO:0007669"/>
    <property type="project" value="TreeGrafter"/>
</dbReference>
<keyword evidence="11" id="KW-0346">Stress response</keyword>